<feature type="region of interest" description="Disordered" evidence="7">
    <location>
        <begin position="1"/>
        <end position="51"/>
    </location>
</feature>
<evidence type="ECO:0000256" key="7">
    <source>
        <dbReference type="SAM" id="MobiDB-lite"/>
    </source>
</evidence>
<keyword evidence="6 8" id="KW-0472">Membrane</keyword>
<feature type="transmembrane region" description="Helical" evidence="8">
    <location>
        <begin position="261"/>
        <end position="281"/>
    </location>
</feature>
<evidence type="ECO:0000256" key="2">
    <source>
        <dbReference type="ARBA" id="ARBA00006727"/>
    </source>
</evidence>
<accession>A0AAD7QWE5</accession>
<dbReference type="PANTHER" id="PTHR11360:SF224">
    <property type="entry name" value="MAJOR FACILITATOR SUPERFAMILY (MFS) PROFILE DOMAIN-CONTAINING PROTEIN-RELATED"/>
    <property type="match status" value="1"/>
</dbReference>
<dbReference type="RefSeq" id="XP_056045931.1">
    <property type="nucleotide sequence ID" value="XM_056186543.1"/>
</dbReference>
<dbReference type="EMBL" id="JARPMG010000002">
    <property type="protein sequence ID" value="KAJ8102481.1"/>
    <property type="molecule type" value="Genomic_DNA"/>
</dbReference>
<feature type="transmembrane region" description="Helical" evidence="8">
    <location>
        <begin position="101"/>
        <end position="124"/>
    </location>
</feature>
<feature type="transmembrane region" description="Helical" evidence="8">
    <location>
        <begin position="61"/>
        <end position="81"/>
    </location>
</feature>
<evidence type="ECO:0000256" key="3">
    <source>
        <dbReference type="ARBA" id="ARBA00022448"/>
    </source>
</evidence>
<dbReference type="Proteomes" id="UP001217417">
    <property type="component" value="Unassembled WGS sequence"/>
</dbReference>
<dbReference type="GeneID" id="80881709"/>
<dbReference type="InterPro" id="IPR036259">
    <property type="entry name" value="MFS_trans_sf"/>
</dbReference>
<feature type="transmembrane region" description="Helical" evidence="8">
    <location>
        <begin position="220"/>
        <end position="240"/>
    </location>
</feature>
<evidence type="ECO:0000313" key="11">
    <source>
        <dbReference type="Proteomes" id="UP001217417"/>
    </source>
</evidence>
<feature type="transmembrane region" description="Helical" evidence="8">
    <location>
        <begin position="425"/>
        <end position="443"/>
    </location>
</feature>
<feature type="transmembrane region" description="Helical" evidence="8">
    <location>
        <begin position="391"/>
        <end position="413"/>
    </location>
</feature>
<proteinExistence type="inferred from homology"/>
<dbReference type="Pfam" id="PF07690">
    <property type="entry name" value="MFS_1"/>
    <property type="match status" value="1"/>
</dbReference>
<dbReference type="InterPro" id="IPR011701">
    <property type="entry name" value="MFS"/>
</dbReference>
<dbReference type="GO" id="GO:0016020">
    <property type="term" value="C:membrane"/>
    <property type="evidence" value="ECO:0007669"/>
    <property type="project" value="UniProtKB-SubCell"/>
</dbReference>
<feature type="domain" description="Major facilitator superfamily (MFS) profile" evidence="9">
    <location>
        <begin position="265"/>
        <end position="456"/>
    </location>
</feature>
<comment type="similarity">
    <text evidence="2">Belongs to the major facilitator superfamily. Monocarboxylate porter (TC 2.A.1.13) family.</text>
</comment>
<dbReference type="GO" id="GO:0022857">
    <property type="term" value="F:transmembrane transporter activity"/>
    <property type="evidence" value="ECO:0007669"/>
    <property type="project" value="InterPro"/>
</dbReference>
<evidence type="ECO:0000313" key="10">
    <source>
        <dbReference type="EMBL" id="KAJ8102481.1"/>
    </source>
</evidence>
<dbReference type="PANTHER" id="PTHR11360">
    <property type="entry name" value="MONOCARBOXYLATE TRANSPORTER"/>
    <property type="match status" value="1"/>
</dbReference>
<keyword evidence="11" id="KW-1185">Reference proteome</keyword>
<feature type="transmembrane region" description="Helical" evidence="8">
    <location>
        <begin position="356"/>
        <end position="379"/>
    </location>
</feature>
<keyword evidence="5 8" id="KW-1133">Transmembrane helix</keyword>
<evidence type="ECO:0000259" key="9">
    <source>
        <dbReference type="PROSITE" id="PS50850"/>
    </source>
</evidence>
<keyword evidence="3" id="KW-0813">Transport</keyword>
<comment type="subcellular location">
    <subcellularLocation>
        <location evidence="1">Membrane</location>
        <topology evidence="1">Multi-pass membrane protein</topology>
    </subcellularLocation>
</comment>
<evidence type="ECO:0000256" key="6">
    <source>
        <dbReference type="ARBA" id="ARBA00023136"/>
    </source>
</evidence>
<name>A0AAD7QWE5_9ASCO</name>
<dbReference type="InterPro" id="IPR020846">
    <property type="entry name" value="MFS_dom"/>
</dbReference>
<protein>
    <submittedName>
        <fullName evidence="10">Major facilitator superfamily domain-containing protein</fullName>
    </submittedName>
</protein>
<sequence length="456" mass="49311">MAETEATKSEQIIPRSGTPSPVNIVGAPFDVEKHPTEKPAPPPEPAHHAHPHHFPEGGLKAWLTVLGGFFSMFCSFGWANAIGVFQDYYETHQLKHLSSSAIGWISSLQLFFMFGCGIFVGRLFDAIGPRYLLITGTVLEVLGLMMTSICTKYGEFLVCQGIIAPIGAAFIFYTGIAAVPTHFHKKRGVAMGISSSGSSLGGTLFPIMVKKLSQRVSYGWTMRSCAFLILGLLIVANLTITSNAEHKGLQKIHPRDITKHFREIHYVLLVVSFLLTFWGLFIPFDYLTTTARHYNISDDMATYLVSILNAASVISRIVTGHIADHAGRFNVNSIGILTAGILTLALWIPSTGLAPFIVYAIIYGFASGTFISLGPACCAQISQVSDIGTRVGALFAVGSFAALTGIPIAGAIIGDGSDQARWRSMMAFAGSLILLGGALHWWGRVLKVGWSLRKVF</sequence>
<evidence type="ECO:0000256" key="5">
    <source>
        <dbReference type="ARBA" id="ARBA00022989"/>
    </source>
</evidence>
<comment type="caution">
    <text evidence="10">The sequence shown here is derived from an EMBL/GenBank/DDBJ whole genome shotgun (WGS) entry which is preliminary data.</text>
</comment>
<dbReference type="PROSITE" id="PS50850">
    <property type="entry name" value="MFS"/>
    <property type="match status" value="1"/>
</dbReference>
<evidence type="ECO:0000256" key="1">
    <source>
        <dbReference type="ARBA" id="ARBA00004141"/>
    </source>
</evidence>
<feature type="transmembrane region" description="Helical" evidence="8">
    <location>
        <begin position="188"/>
        <end position="208"/>
    </location>
</feature>
<dbReference type="Gene3D" id="1.20.1250.20">
    <property type="entry name" value="MFS general substrate transporter like domains"/>
    <property type="match status" value="2"/>
</dbReference>
<feature type="transmembrane region" description="Helical" evidence="8">
    <location>
        <begin position="331"/>
        <end position="350"/>
    </location>
</feature>
<dbReference type="InterPro" id="IPR050327">
    <property type="entry name" value="Proton-linked_MCT"/>
</dbReference>
<dbReference type="AlphaFoldDB" id="A0AAD7QWE5"/>
<keyword evidence="4 8" id="KW-0812">Transmembrane</keyword>
<feature type="transmembrane region" description="Helical" evidence="8">
    <location>
        <begin position="155"/>
        <end position="176"/>
    </location>
</feature>
<organism evidence="10 11">
    <name type="scientific">Lipomyces tetrasporus</name>
    <dbReference type="NCBI Taxonomy" id="54092"/>
    <lineage>
        <taxon>Eukaryota</taxon>
        <taxon>Fungi</taxon>
        <taxon>Dikarya</taxon>
        <taxon>Ascomycota</taxon>
        <taxon>Saccharomycotina</taxon>
        <taxon>Lipomycetes</taxon>
        <taxon>Lipomycetales</taxon>
        <taxon>Lipomycetaceae</taxon>
        <taxon>Lipomyces</taxon>
    </lineage>
</organism>
<dbReference type="SUPFAM" id="SSF103473">
    <property type="entry name" value="MFS general substrate transporter"/>
    <property type="match status" value="1"/>
</dbReference>
<evidence type="ECO:0000256" key="8">
    <source>
        <dbReference type="SAM" id="Phobius"/>
    </source>
</evidence>
<feature type="transmembrane region" description="Helical" evidence="8">
    <location>
        <begin position="301"/>
        <end position="319"/>
    </location>
</feature>
<gene>
    <name evidence="10" type="ORF">POJ06DRAFT_244744</name>
</gene>
<reference evidence="10" key="1">
    <citation type="submission" date="2023-03" db="EMBL/GenBank/DDBJ databases">
        <title>Near-Complete genome sequence of Lipomyces tetrasporous NRRL Y-64009, an oleaginous yeast capable of growing on lignocellulosic hydrolysates.</title>
        <authorList>
            <consortium name="Lawrence Berkeley National Laboratory"/>
            <person name="Jagtap S.S."/>
            <person name="Liu J.-J."/>
            <person name="Walukiewicz H.E."/>
            <person name="Pangilinan J."/>
            <person name="Lipzen A."/>
            <person name="Ahrendt S."/>
            <person name="Koriabine M."/>
            <person name="Cobaugh K."/>
            <person name="Salamov A."/>
            <person name="Yoshinaga Y."/>
            <person name="Ng V."/>
            <person name="Daum C."/>
            <person name="Grigoriev I.V."/>
            <person name="Slininger P.J."/>
            <person name="Dien B.S."/>
            <person name="Jin Y.-S."/>
            <person name="Rao C.V."/>
        </authorList>
    </citation>
    <scope>NUCLEOTIDE SEQUENCE</scope>
    <source>
        <strain evidence="10">NRRL Y-64009</strain>
    </source>
</reference>
<evidence type="ECO:0000256" key="4">
    <source>
        <dbReference type="ARBA" id="ARBA00022692"/>
    </source>
</evidence>
<feature type="transmembrane region" description="Helical" evidence="8">
    <location>
        <begin position="131"/>
        <end position="149"/>
    </location>
</feature>